<comment type="subcellular location">
    <subcellularLocation>
        <location evidence="1">Cell membrane</location>
        <topology evidence="1">Peripheral membrane protein</topology>
    </subcellularLocation>
</comment>
<dbReference type="PANTHER" id="PTHR43790">
    <property type="entry name" value="CARBOHYDRATE TRANSPORT ATP-BINDING PROTEIN MG119-RELATED"/>
    <property type="match status" value="1"/>
</dbReference>
<evidence type="ECO:0000256" key="3">
    <source>
        <dbReference type="ARBA" id="ARBA00022475"/>
    </source>
</evidence>
<evidence type="ECO:0000256" key="8">
    <source>
        <dbReference type="ARBA" id="ARBA00022967"/>
    </source>
</evidence>
<dbReference type="CDD" id="cd03216">
    <property type="entry name" value="ABC_Carb_Monos_I"/>
    <property type="match status" value="1"/>
</dbReference>
<dbReference type="PROSITE" id="PS00211">
    <property type="entry name" value="ABC_TRANSPORTER_1"/>
    <property type="match status" value="1"/>
</dbReference>
<dbReference type="SMART" id="SM00382">
    <property type="entry name" value="AAA"/>
    <property type="match status" value="2"/>
</dbReference>
<evidence type="ECO:0000256" key="6">
    <source>
        <dbReference type="ARBA" id="ARBA00022741"/>
    </source>
</evidence>
<accession>A0AAN0RKK1</accession>
<dbReference type="InterPro" id="IPR050107">
    <property type="entry name" value="ABC_carbohydrate_import_ATPase"/>
</dbReference>
<keyword evidence="7 11" id="KW-0067">ATP-binding</keyword>
<dbReference type="InterPro" id="IPR027417">
    <property type="entry name" value="P-loop_NTPase"/>
</dbReference>
<dbReference type="PANTHER" id="PTHR43790:SF3">
    <property type="entry name" value="D-ALLOSE IMPORT ATP-BINDING PROTEIN ALSA-RELATED"/>
    <property type="match status" value="1"/>
</dbReference>
<evidence type="ECO:0000259" key="10">
    <source>
        <dbReference type="PROSITE" id="PS50893"/>
    </source>
</evidence>
<keyword evidence="11" id="KW-0378">Hydrolase</keyword>
<keyword evidence="3" id="KW-1003">Cell membrane</keyword>
<dbReference type="KEGG" id="ptp:RCA23_c23330"/>
<keyword evidence="12" id="KW-1185">Reference proteome</keyword>
<dbReference type="CDD" id="cd03215">
    <property type="entry name" value="ABC_Carb_Monos_II"/>
    <property type="match status" value="1"/>
</dbReference>
<evidence type="ECO:0000256" key="7">
    <source>
        <dbReference type="ARBA" id="ARBA00022840"/>
    </source>
</evidence>
<keyword evidence="4" id="KW-0762">Sugar transport</keyword>
<evidence type="ECO:0000256" key="9">
    <source>
        <dbReference type="ARBA" id="ARBA00023136"/>
    </source>
</evidence>
<dbReference type="GO" id="GO:0005524">
    <property type="term" value="F:ATP binding"/>
    <property type="evidence" value="ECO:0007669"/>
    <property type="project" value="UniProtKB-KW"/>
</dbReference>
<dbReference type="FunFam" id="3.40.50.300:FF:000127">
    <property type="entry name" value="Ribose import ATP-binding protein RbsA"/>
    <property type="match status" value="1"/>
</dbReference>
<evidence type="ECO:0000313" key="12">
    <source>
        <dbReference type="Proteomes" id="UP000028680"/>
    </source>
</evidence>
<dbReference type="InterPro" id="IPR017871">
    <property type="entry name" value="ABC_transporter-like_CS"/>
</dbReference>
<name>A0AAN0RKK1_9RHOB</name>
<evidence type="ECO:0000256" key="5">
    <source>
        <dbReference type="ARBA" id="ARBA00022737"/>
    </source>
</evidence>
<dbReference type="Gene3D" id="3.40.50.300">
    <property type="entry name" value="P-loop containing nucleotide triphosphate hydrolases"/>
    <property type="match status" value="2"/>
</dbReference>
<sequence length="502" mass="54297">MVAPILEMKNVSKHFGVTAALSDVSFEMFPGEIHALVGENGAGKSTLIKAMTGIHQPSSGEIWVDGSARILRTTQEAQVIGITAIYQEPMVFPDLDVAENIFINHHSRSQFILWNDMYEEAEAVIAKLGVSLDVRRPASTLTLAEQQTVEIARAISLDVRVLIMDEPSASLSDNEVQRLFSIARSLSSQGVAVLYISHRLEEIFALADRVTVMRDGTHISTKVIDDVTNESLVTEMVGRDMEGRFARKPSTATGEDMLTVQGLSKNGVFSDISFSVEKGEIVCFSGLVGARRTDVALALFGIDPANSGKVSIDGVVAKISSPKDAQELGIAYVSEDRRKFGIAMDESITSNITLPMMNKYSNSVGLIDFDAESRDAIEFRMRLNIKAADLVSPVGALSGGNQQKVMLAKWLNTAPRLLIVDEPTRGIDIGAKAEVHQILHELAAEGVAIMIISSDLPEVLSLADRIIVMREGRIAGEFIGDIATEGNVMHLAVGAGVQMEFA</sequence>
<evidence type="ECO:0000256" key="2">
    <source>
        <dbReference type="ARBA" id="ARBA00022448"/>
    </source>
</evidence>
<dbReference type="EC" id="3.6.3.17" evidence="11"/>
<gene>
    <name evidence="11" type="primary">rbsA1</name>
    <name evidence="11" type="ORF">RCA23_c23330</name>
</gene>
<proteinExistence type="predicted"/>
<evidence type="ECO:0000256" key="1">
    <source>
        <dbReference type="ARBA" id="ARBA00004202"/>
    </source>
</evidence>
<keyword evidence="9" id="KW-0472">Membrane</keyword>
<dbReference type="AlphaFoldDB" id="A0AAN0RKK1"/>
<dbReference type="PROSITE" id="PS50893">
    <property type="entry name" value="ABC_TRANSPORTER_2"/>
    <property type="match status" value="2"/>
</dbReference>
<keyword evidence="2" id="KW-0813">Transport</keyword>
<dbReference type="GO" id="GO:0005886">
    <property type="term" value="C:plasma membrane"/>
    <property type="evidence" value="ECO:0007669"/>
    <property type="project" value="UniProtKB-SubCell"/>
</dbReference>
<keyword evidence="5" id="KW-0677">Repeat</keyword>
<keyword evidence="8" id="KW-1278">Translocase</keyword>
<feature type="domain" description="ABC transporter" evidence="10">
    <location>
        <begin position="6"/>
        <end position="240"/>
    </location>
</feature>
<dbReference type="InterPro" id="IPR003439">
    <property type="entry name" value="ABC_transporter-like_ATP-bd"/>
</dbReference>
<dbReference type="InterPro" id="IPR003593">
    <property type="entry name" value="AAA+_ATPase"/>
</dbReference>
<feature type="domain" description="ABC transporter" evidence="10">
    <location>
        <begin position="252"/>
        <end position="496"/>
    </location>
</feature>
<dbReference type="EMBL" id="CP003984">
    <property type="protein sequence ID" value="AII87856.1"/>
    <property type="molecule type" value="Genomic_DNA"/>
</dbReference>
<dbReference type="SUPFAM" id="SSF52540">
    <property type="entry name" value="P-loop containing nucleoside triphosphate hydrolases"/>
    <property type="match status" value="2"/>
</dbReference>
<evidence type="ECO:0000256" key="4">
    <source>
        <dbReference type="ARBA" id="ARBA00022597"/>
    </source>
</evidence>
<protein>
    <submittedName>
        <fullName evidence="11">Ribose import ABC transporter, ATP-binding protein RbsA</fullName>
        <ecNumber evidence="11">3.6.3.17</ecNumber>
    </submittedName>
</protein>
<evidence type="ECO:0000313" key="11">
    <source>
        <dbReference type="EMBL" id="AII87856.1"/>
    </source>
</evidence>
<dbReference type="Proteomes" id="UP000028680">
    <property type="component" value="Chromosome"/>
</dbReference>
<keyword evidence="6" id="KW-0547">Nucleotide-binding</keyword>
<reference evidence="11 12" key="1">
    <citation type="journal article" date="2014" name="ISME J.">
        <title>Adaptation of an abundant Roseobacter RCA organism to pelagic systems revealed by genomic and transcriptomic analyses.</title>
        <authorList>
            <person name="Voget S."/>
            <person name="Wemheuer B."/>
            <person name="Brinkhoff T."/>
            <person name="Vollmers J."/>
            <person name="Dietrich S."/>
            <person name="Giebel H.A."/>
            <person name="Beardsley C."/>
            <person name="Sardemann C."/>
            <person name="Bakenhus I."/>
            <person name="Billerbeck S."/>
            <person name="Daniel R."/>
            <person name="Simon M."/>
        </authorList>
    </citation>
    <scope>NUCLEOTIDE SEQUENCE [LARGE SCALE GENOMIC DNA]</scope>
    <source>
        <strain evidence="11 12">RCA23</strain>
    </source>
</reference>
<dbReference type="Pfam" id="PF00005">
    <property type="entry name" value="ABC_tran"/>
    <property type="match status" value="2"/>
</dbReference>
<organism evidence="11 12">
    <name type="scientific">Planktomarina temperata RCA23</name>
    <dbReference type="NCBI Taxonomy" id="666509"/>
    <lineage>
        <taxon>Bacteria</taxon>
        <taxon>Pseudomonadati</taxon>
        <taxon>Pseudomonadota</taxon>
        <taxon>Alphaproteobacteria</taxon>
        <taxon>Rhodobacterales</taxon>
        <taxon>Paracoccaceae</taxon>
        <taxon>Planktomarina</taxon>
    </lineage>
</organism>
<dbReference type="GO" id="GO:0016887">
    <property type="term" value="F:ATP hydrolysis activity"/>
    <property type="evidence" value="ECO:0007669"/>
    <property type="project" value="InterPro"/>
</dbReference>